<dbReference type="Gene3D" id="3.60.15.10">
    <property type="entry name" value="Ribonuclease Z/Hydroxyacylglutathione hydrolase-like"/>
    <property type="match status" value="1"/>
</dbReference>
<proteinExistence type="predicted"/>
<reference evidence="3 4" key="1">
    <citation type="submission" date="2015-03" db="EMBL/GenBank/DDBJ databases">
        <title>Genomics and transcriptomics of the oil-accumulating basidiomycete yeast T. oleaginosus allow insights into substrate utilization and the diverse evolutionary trajectories of mating systems in fungi.</title>
        <authorList>
            <consortium name="DOE Joint Genome Institute"/>
            <person name="Kourist R."/>
            <person name="Kracht O."/>
            <person name="Bracharz F."/>
            <person name="Lipzen A."/>
            <person name="Nolan M."/>
            <person name="Ohm R."/>
            <person name="Grigoriev I."/>
            <person name="Sun S."/>
            <person name="Heitman J."/>
            <person name="Bruck T."/>
            <person name="Nowrousian M."/>
        </authorList>
    </citation>
    <scope>NUCLEOTIDE SEQUENCE [LARGE SCALE GENOMIC DNA]</scope>
    <source>
        <strain evidence="3 4">IBC0246</strain>
    </source>
</reference>
<evidence type="ECO:0000256" key="1">
    <source>
        <dbReference type="SAM" id="MobiDB-lite"/>
    </source>
</evidence>
<dbReference type="OrthoDB" id="341300at2759"/>
<dbReference type="Pfam" id="PF12706">
    <property type="entry name" value="Lactamase_B_2"/>
    <property type="match status" value="1"/>
</dbReference>
<feature type="region of interest" description="Disordered" evidence="1">
    <location>
        <begin position="256"/>
        <end position="276"/>
    </location>
</feature>
<protein>
    <recommendedName>
        <fullName evidence="2">Metallo-beta-lactamase domain-containing protein</fullName>
    </recommendedName>
</protein>
<dbReference type="InterPro" id="IPR001279">
    <property type="entry name" value="Metallo-B-lactamas"/>
</dbReference>
<dbReference type="STRING" id="879819.A0A0J0XY77"/>
<organism evidence="3 4">
    <name type="scientific">Cutaneotrichosporon oleaginosum</name>
    <dbReference type="NCBI Taxonomy" id="879819"/>
    <lineage>
        <taxon>Eukaryota</taxon>
        <taxon>Fungi</taxon>
        <taxon>Dikarya</taxon>
        <taxon>Basidiomycota</taxon>
        <taxon>Agaricomycotina</taxon>
        <taxon>Tremellomycetes</taxon>
        <taxon>Trichosporonales</taxon>
        <taxon>Trichosporonaceae</taxon>
        <taxon>Cutaneotrichosporon</taxon>
    </lineage>
</organism>
<keyword evidence="4" id="KW-1185">Reference proteome</keyword>
<evidence type="ECO:0000313" key="3">
    <source>
        <dbReference type="EMBL" id="KLT45991.1"/>
    </source>
</evidence>
<dbReference type="AlphaFoldDB" id="A0A0J0XY77"/>
<feature type="domain" description="Metallo-beta-lactamase" evidence="2">
    <location>
        <begin position="134"/>
        <end position="360"/>
    </location>
</feature>
<name>A0A0J0XY77_9TREE</name>
<sequence>MAANSNGTASNTNIVVVNPTNGCPEPSTQADDDTLRVHFLGTGTSTALPVGPCLAEVDIPSRDVGLFLQDYKAAPEDERTPHKWGGYDPSGQWPASVPCGSCRGAVDPLVKEGWKNRRGNPAIVLRKRRGGEWRNVVVDVGKTFREQSCKLFPRWGIKRIDAVIITHGHADAYNGLDDLREWCGRQGGHIPIYCSALTFETISASFPYLVDKSKASGGGDLPTLHFHILKDDTTPFEVEGITVAPLPVHHGSYFSAAPPTEPSKPGTPVNVGHHGPRPTASKEPFICLGFAFDSRLVYLSDLNAVPPKTWDLIDAAVPNKEDSVLIIDTLWPWRPHPSHVSFPQAMDITLGIKPKATYLLGMTHPTTHYMWEEVGLSLRDQERHDPKHHDTALADMLIKRIWEHEDMAKIADDLKAWGGRVEPGWDGLALEIAPGRLEELPISKGGSAGGWGVDLMSAL</sequence>
<evidence type="ECO:0000259" key="2">
    <source>
        <dbReference type="Pfam" id="PF12706"/>
    </source>
</evidence>
<dbReference type="PANTHER" id="PTHR42663">
    <property type="entry name" value="HYDROLASE C777.06C-RELATED-RELATED"/>
    <property type="match status" value="1"/>
</dbReference>
<accession>A0A0J0XY77</accession>
<dbReference type="CDD" id="cd16279">
    <property type="entry name" value="metallo-hydrolase-like_MBL-fold"/>
    <property type="match status" value="1"/>
</dbReference>
<dbReference type="PANTHER" id="PTHR42663:SF6">
    <property type="entry name" value="HYDROLASE C777.06C-RELATED"/>
    <property type="match status" value="1"/>
</dbReference>
<dbReference type="InterPro" id="IPR036866">
    <property type="entry name" value="RibonucZ/Hydroxyglut_hydro"/>
</dbReference>
<gene>
    <name evidence="3" type="ORF">CC85DRAFT_254503</name>
</gene>
<dbReference type="EMBL" id="KQ087179">
    <property type="protein sequence ID" value="KLT45991.1"/>
    <property type="molecule type" value="Genomic_DNA"/>
</dbReference>
<evidence type="ECO:0000313" key="4">
    <source>
        <dbReference type="Proteomes" id="UP000053611"/>
    </source>
</evidence>
<dbReference type="Proteomes" id="UP000053611">
    <property type="component" value="Unassembled WGS sequence"/>
</dbReference>
<dbReference type="RefSeq" id="XP_018282482.1">
    <property type="nucleotide sequence ID" value="XM_018420645.1"/>
</dbReference>
<dbReference type="GeneID" id="28981248"/>
<dbReference type="SUPFAM" id="SSF56281">
    <property type="entry name" value="Metallo-hydrolase/oxidoreductase"/>
    <property type="match status" value="1"/>
</dbReference>